<evidence type="ECO:0000256" key="2">
    <source>
        <dbReference type="ARBA" id="ARBA00033753"/>
    </source>
</evidence>
<dbReference type="VEuPathDB" id="GiardiaDB:SS50377_24520"/>
<gene>
    <name evidence="4" type="ORF">SS50377_13916</name>
    <name evidence="5" type="ORF">SS50377_24520</name>
</gene>
<evidence type="ECO:0000259" key="3">
    <source>
        <dbReference type="Pfam" id="PF01980"/>
    </source>
</evidence>
<evidence type="ECO:0000313" key="6">
    <source>
        <dbReference type="Proteomes" id="UP000018208"/>
    </source>
</evidence>
<dbReference type="Gene3D" id="2.40.30.70">
    <property type="entry name" value="YaeB-like"/>
    <property type="match status" value="1"/>
</dbReference>
<evidence type="ECO:0000256" key="1">
    <source>
        <dbReference type="ARBA" id="ARBA00022691"/>
    </source>
</evidence>
<dbReference type="InterPro" id="IPR036414">
    <property type="entry name" value="YaeB_N_sf"/>
</dbReference>
<dbReference type="Proteomes" id="UP000018208">
    <property type="component" value="Unassembled WGS sequence"/>
</dbReference>
<dbReference type="AlphaFoldDB" id="V6LMM3"/>
<dbReference type="InterPro" id="IPR036413">
    <property type="entry name" value="YaeB-like_sf"/>
</dbReference>
<keyword evidence="1" id="KW-0949">S-adenosyl-L-methionine</keyword>
<dbReference type="SUPFAM" id="SSF118196">
    <property type="entry name" value="YaeB-like"/>
    <property type="match status" value="1"/>
</dbReference>
<protein>
    <recommendedName>
        <fullName evidence="3">TsaA-like domain-containing protein</fullName>
    </recommendedName>
</protein>
<dbReference type="PANTHER" id="PTHR12818:SF0">
    <property type="entry name" value="TRNA (ADENINE(37)-N6)-METHYLTRANSFERASE"/>
    <property type="match status" value="1"/>
</dbReference>
<sequence>MQDQTSMFNNYVLYHTNNYFALREKIDTLETIIAVEQQKLIFMKKHKKNPTDANFNPKASQPPQTLIQTFYKISPLSHTENCINKKFEATRQPLLGHLADSRTTLRPPLQLPSTYALFQFHFDRNFTYRNSTLAPRQTRRVGLFSTRAPHRPNPIGLSIGRVGPNQDIIGLDLLNDTPVISATAYITAFDKADAKGGWMQNDGVTGSLLPLHYDDGVKGSFGEVFERVKKVVNLEQFAEKIEFINSKTLIDVKQYIVEQLERVPALSRTHKKIDGDQLKVIAIGLFRLLYAIKNDEITLQKVYCSVDRETAAREAEIDPEMAGVLAWYAAFE</sequence>
<proteinExistence type="inferred from homology"/>
<dbReference type="Pfam" id="PF01980">
    <property type="entry name" value="TrmO_N"/>
    <property type="match status" value="1"/>
</dbReference>
<keyword evidence="6" id="KW-1185">Reference proteome</keyword>
<accession>V6LMM3</accession>
<dbReference type="InterPro" id="IPR023370">
    <property type="entry name" value="TrmO-like_N"/>
</dbReference>
<evidence type="ECO:0000313" key="4">
    <source>
        <dbReference type="EMBL" id="EST45937.1"/>
    </source>
</evidence>
<name>V6LMM3_9EUKA</name>
<evidence type="ECO:0000313" key="5">
    <source>
        <dbReference type="EMBL" id="KAH0574562.1"/>
    </source>
</evidence>
<dbReference type="EMBL" id="AUWU02000004">
    <property type="protein sequence ID" value="KAH0574562.1"/>
    <property type="molecule type" value="Genomic_DNA"/>
</dbReference>
<reference evidence="5" key="2">
    <citation type="submission" date="2020-12" db="EMBL/GenBank/DDBJ databases">
        <title>New Spironucleus salmonicida genome in near-complete chromosomes.</title>
        <authorList>
            <person name="Xu F."/>
            <person name="Kurt Z."/>
            <person name="Jimenez-Gonzalez A."/>
            <person name="Astvaldsson A."/>
            <person name="Andersson J.O."/>
            <person name="Svard S.G."/>
        </authorList>
    </citation>
    <scope>NUCLEOTIDE SEQUENCE</scope>
    <source>
        <strain evidence="5">ATCC 50377</strain>
    </source>
</reference>
<dbReference type="OrthoDB" id="4882at2759"/>
<feature type="domain" description="TsaA-like" evidence="3">
    <location>
        <begin position="118"/>
        <end position="190"/>
    </location>
</feature>
<dbReference type="EMBL" id="KI546085">
    <property type="protein sequence ID" value="EST45937.1"/>
    <property type="molecule type" value="Genomic_DNA"/>
</dbReference>
<organism evidence="4">
    <name type="scientific">Spironucleus salmonicida</name>
    <dbReference type="NCBI Taxonomy" id="348837"/>
    <lineage>
        <taxon>Eukaryota</taxon>
        <taxon>Metamonada</taxon>
        <taxon>Diplomonadida</taxon>
        <taxon>Hexamitidae</taxon>
        <taxon>Hexamitinae</taxon>
        <taxon>Spironucleus</taxon>
    </lineage>
</organism>
<dbReference type="InterPro" id="IPR040372">
    <property type="entry name" value="YaeB-like"/>
</dbReference>
<comment type="similarity">
    <text evidence="2">Belongs to the tRNA methyltransferase O family.</text>
</comment>
<dbReference type="PANTHER" id="PTHR12818">
    <property type="entry name" value="TRNA (ADENINE(37)-N6)-METHYLTRANSFERASE"/>
    <property type="match status" value="1"/>
</dbReference>
<reference evidence="4 5" key="1">
    <citation type="journal article" date="2014" name="PLoS Genet.">
        <title>The Genome of Spironucleus salmonicida Highlights a Fish Pathogen Adapted to Fluctuating Environments.</title>
        <authorList>
            <person name="Xu F."/>
            <person name="Jerlstrom-Hultqvist J."/>
            <person name="Einarsson E."/>
            <person name="Astvaldsson A."/>
            <person name="Svard S.G."/>
            <person name="Andersson J.O."/>
        </authorList>
    </citation>
    <scope>NUCLEOTIDE SEQUENCE</scope>
    <source>
        <strain evidence="5">ATCC 50377</strain>
    </source>
</reference>